<feature type="compositionally biased region" description="Basic residues" evidence="1">
    <location>
        <begin position="1276"/>
        <end position="1286"/>
    </location>
</feature>
<reference evidence="2" key="1">
    <citation type="submission" date="2013-07" db="EMBL/GenBank/DDBJ databases">
        <authorList>
            <consortium name="The Broad Institute Genome Sequencing Platform"/>
            <person name="Cuomo C."/>
            <person name="Litvintseva A."/>
            <person name="Chen Y."/>
            <person name="Heitman J."/>
            <person name="Sun S."/>
            <person name="Springer D."/>
            <person name="Dromer F."/>
            <person name="Young S.K."/>
            <person name="Zeng Q."/>
            <person name="Gargeya S."/>
            <person name="Fitzgerald M."/>
            <person name="Abouelleil A."/>
            <person name="Alvarado L."/>
            <person name="Berlin A.M."/>
            <person name="Chapman S.B."/>
            <person name="Dewar J."/>
            <person name="Goldberg J."/>
            <person name="Griggs A."/>
            <person name="Gujja S."/>
            <person name="Hansen M."/>
            <person name="Howarth C."/>
            <person name="Imamovic A."/>
            <person name="Larimer J."/>
            <person name="McCowan C."/>
            <person name="Murphy C."/>
            <person name="Pearson M."/>
            <person name="Priest M."/>
            <person name="Roberts A."/>
            <person name="Saif S."/>
            <person name="Shea T."/>
            <person name="Sykes S."/>
            <person name="Wortman J."/>
            <person name="Nusbaum C."/>
            <person name="Birren B."/>
        </authorList>
    </citation>
    <scope>NUCLEOTIDE SEQUENCE</scope>
    <source>
        <strain evidence="2">CBS 10117</strain>
    </source>
</reference>
<feature type="region of interest" description="Disordered" evidence="1">
    <location>
        <begin position="1"/>
        <end position="627"/>
    </location>
</feature>
<evidence type="ECO:0000313" key="3">
    <source>
        <dbReference type="Proteomes" id="UP000078595"/>
    </source>
</evidence>
<evidence type="ECO:0000313" key="2">
    <source>
        <dbReference type="EMBL" id="WWC58671.1"/>
    </source>
</evidence>
<feature type="compositionally biased region" description="Polar residues" evidence="1">
    <location>
        <begin position="567"/>
        <end position="582"/>
    </location>
</feature>
<dbReference type="RefSeq" id="XP_018267236.2">
    <property type="nucleotide sequence ID" value="XM_018404582.2"/>
</dbReference>
<feature type="compositionally biased region" description="Low complexity" evidence="1">
    <location>
        <begin position="1"/>
        <end position="11"/>
    </location>
</feature>
<feature type="compositionally biased region" description="Low complexity" evidence="1">
    <location>
        <begin position="1221"/>
        <end position="1241"/>
    </location>
</feature>
<feature type="compositionally biased region" description="Polar residues" evidence="1">
    <location>
        <begin position="892"/>
        <end position="907"/>
    </location>
</feature>
<feature type="compositionally biased region" description="Polar residues" evidence="1">
    <location>
        <begin position="1061"/>
        <end position="1082"/>
    </location>
</feature>
<feature type="compositionally biased region" description="Polar residues" evidence="1">
    <location>
        <begin position="1243"/>
        <end position="1252"/>
    </location>
</feature>
<feature type="compositionally biased region" description="Polar residues" evidence="1">
    <location>
        <begin position="1336"/>
        <end position="1351"/>
    </location>
</feature>
<dbReference type="EMBL" id="CP144530">
    <property type="protein sequence ID" value="WWC58671.1"/>
    <property type="molecule type" value="Genomic_DNA"/>
</dbReference>
<feature type="compositionally biased region" description="Low complexity" evidence="1">
    <location>
        <begin position="331"/>
        <end position="367"/>
    </location>
</feature>
<feature type="compositionally biased region" description="Polar residues" evidence="1">
    <location>
        <begin position="193"/>
        <end position="205"/>
    </location>
</feature>
<sequence>MLDDMSNSPSSSRRRPKLSQENWDDDFEFTLPKKAGSSSTSKCKAKDEDTPPSAIRAESSTEDWDENWDESPPRSPPAPVAPAQHQRKKSSIPPPIDIPSSSSSRIPPRLSPSHPSSLGASPLPTSFSSPQQRLLPSRSHSSIGISSGQQPRSRSGSTAATGTITRNKLIKRHPSSSFVPISSHSSSNIALSTPSETSLHSMNLVNRSSPNLPHNSPSLPRSTSGEQMPPPPLPTGGILGRARSRSKSKARPDSRNDVRISNIPFSPSKDDMKDKHTEKRPGFWKRLSGVPAASAERSDGTPQHRRRRSSSVGAKQVTSDSPRPPVPPLPSNIRSPSGASSTSTSSAKSGPTSAFSALLRRSSSSLSKRSDKSKDTPPPSSYPYSASRHGASTSSINSVIHQGVPIPSRQGDITPDLPSSASFSRGFHLPSPSPGSPYHAPSSRMPSTAGYPVIPPLPHSTSFPGHHGLQHRGSGSDTETEGESKTPKRRKKVRPVSALPAPRSADPQPPIPGLPISRQPSSEFSIGLGRSSTSPSGFASTTTSTLKRLGSLSKKHGRRLSGGWKFGTTSSTDSNKSVTTSLEPVLGSPSKPNVQQDGLPLSPTSPSPDVSLQSEEELRTATRAGSVSAPTSLFMPLSSTARQSSAAEIDAITPAEGAMPEKDKKEKHRRRQSWNDFVIPREVMLKQKELKEGIGAVKMFAGGVSSLKTLLNTHADIRDRILAQGTPSEAANFATLDAEFEQWLEMAVVLIEVGSTGADPSNHPSFSGPPRSRRVTLASDEAKAASAAMSKAMSVPPNPPVQLSSWRKASLPDPEEPSSTDGMFGPPRADPEHWRASTGRQDLSKRQLEVLRTMLRTPVAQTPDRPDIGVRTSSTLSASSTSSHLKASHHAQQGSPSPNRTGRSTRGVTPESDISFPSPGDSAHIQPSASFPSPLSARIQQHPAGPQQKTFKDRRASKAGLAGLKEFLRSLKKDKDKDRDVPRIPSSAPGGGLSPLRIKSRRFGLKSSTSPPASPTSPISPAFNKTSNDVFYPTQRSTFSALGSAASPNIPETPQTAPMLQQQFPQSAPKTGSRSRAGTESSPRLGVEQKRPSIRNIFRTSSGNWSELVNPLSPSSNGPSTPSNGDRNGSPALTKKSSIQKLGFSKSSSAQMLSKISVSDPIPSKIPLSASSKTLFANDLNPSFDVTNANANGEMTLRAGGTGTAKKRASGLGLGLGWPESQSQLQSQSGSGSATTGTAASPVKTSYGSASTGIGEMGTVFESPSKIQSDNTLKPSRSRSGSKSRYKGVVGNMPLSPKKLRFPSNKSSASISVSSSISTSTSAAVSRVSSIDSHHIPTSVSPSKANLSLNGNGDRHGSGDGQGAIRHSQDSQLSEDANGTDLATTIALTPENLPTLLEYLRQCERMLGLWRERVEEVIDVSEEKRKV</sequence>
<feature type="region of interest" description="Disordered" evidence="1">
    <location>
        <begin position="785"/>
        <end position="1030"/>
    </location>
</feature>
<feature type="compositionally biased region" description="Polar residues" evidence="1">
    <location>
        <begin position="1265"/>
        <end position="1275"/>
    </location>
</feature>
<feature type="compositionally biased region" description="Low complexity" evidence="1">
    <location>
        <begin position="785"/>
        <end position="794"/>
    </location>
</feature>
<feature type="compositionally biased region" description="Polar residues" evidence="1">
    <location>
        <begin position="1135"/>
        <end position="1144"/>
    </location>
</feature>
<feature type="compositionally biased region" description="Low complexity" evidence="1">
    <location>
        <begin position="98"/>
        <end position="117"/>
    </location>
</feature>
<feature type="compositionally biased region" description="Low complexity" evidence="1">
    <location>
        <begin position="1007"/>
        <end position="1022"/>
    </location>
</feature>
<feature type="region of interest" description="Disordered" evidence="1">
    <location>
        <begin position="1061"/>
        <end position="1144"/>
    </location>
</feature>
<feature type="region of interest" description="Disordered" evidence="1">
    <location>
        <begin position="1334"/>
        <end position="1377"/>
    </location>
</feature>
<feature type="compositionally biased region" description="Low complexity" evidence="1">
    <location>
        <begin position="1307"/>
        <end position="1316"/>
    </location>
</feature>
<feature type="compositionally biased region" description="Polar residues" evidence="1">
    <location>
        <begin position="590"/>
        <end position="613"/>
    </location>
</feature>
<evidence type="ECO:0000256" key="1">
    <source>
        <dbReference type="SAM" id="MobiDB-lite"/>
    </source>
</evidence>
<feature type="compositionally biased region" description="Low complexity" evidence="1">
    <location>
        <begin position="206"/>
        <end position="222"/>
    </location>
</feature>
<gene>
    <name evidence="2" type="ORF">I303_101215</name>
</gene>
<feature type="compositionally biased region" description="Low complexity" evidence="1">
    <location>
        <begin position="175"/>
        <end position="192"/>
    </location>
</feature>
<feature type="compositionally biased region" description="Polar residues" evidence="1">
    <location>
        <begin position="390"/>
        <end position="400"/>
    </location>
</feature>
<feature type="compositionally biased region" description="Polar residues" evidence="1">
    <location>
        <begin position="518"/>
        <end position="546"/>
    </location>
</feature>
<accession>A0AAJ8MDV0</accession>
<feature type="compositionally biased region" description="Acidic residues" evidence="1">
    <location>
        <begin position="60"/>
        <end position="69"/>
    </location>
</feature>
<feature type="compositionally biased region" description="Low complexity" evidence="1">
    <location>
        <begin position="136"/>
        <end position="157"/>
    </location>
</feature>
<proteinExistence type="predicted"/>
<feature type="compositionally biased region" description="Basic and acidic residues" evidence="1">
    <location>
        <begin position="268"/>
        <end position="281"/>
    </location>
</feature>
<dbReference type="Proteomes" id="UP000078595">
    <property type="component" value="Chromosome 1"/>
</dbReference>
<dbReference type="KEGG" id="kdj:28964920"/>
<feature type="compositionally biased region" description="Polar residues" evidence="1">
    <location>
        <begin position="1098"/>
        <end position="1107"/>
    </location>
</feature>
<feature type="compositionally biased region" description="Low complexity" evidence="1">
    <location>
        <begin position="872"/>
        <end position="885"/>
    </location>
</feature>
<feature type="compositionally biased region" description="Basic and acidic residues" evidence="1">
    <location>
        <begin position="966"/>
        <end position="982"/>
    </location>
</feature>
<feature type="compositionally biased region" description="Polar residues" evidence="1">
    <location>
        <begin position="123"/>
        <end position="134"/>
    </location>
</feature>
<keyword evidence="3" id="KW-1185">Reference proteome</keyword>
<dbReference type="GeneID" id="28964920"/>
<feature type="compositionally biased region" description="Low complexity" evidence="1">
    <location>
        <begin position="1110"/>
        <end position="1124"/>
    </location>
</feature>
<protein>
    <submittedName>
        <fullName evidence="2">Uncharacterized protein</fullName>
    </submittedName>
</protein>
<name>A0AAJ8MDV0_9TREE</name>
<reference evidence="2" key="2">
    <citation type="submission" date="2024-02" db="EMBL/GenBank/DDBJ databases">
        <title>Comparative genomics of Cryptococcus and Kwoniella reveals pathogenesis evolution and contrasting modes of karyotype evolution via chromosome fusion or intercentromeric recombination.</title>
        <authorList>
            <person name="Coelho M.A."/>
            <person name="David-Palma M."/>
            <person name="Shea T."/>
            <person name="Bowers K."/>
            <person name="McGinley-Smith S."/>
            <person name="Mohammad A.W."/>
            <person name="Gnirke A."/>
            <person name="Yurkov A.M."/>
            <person name="Nowrousian M."/>
            <person name="Sun S."/>
            <person name="Cuomo C.A."/>
            <person name="Heitman J."/>
        </authorList>
    </citation>
    <scope>NUCLEOTIDE SEQUENCE</scope>
    <source>
        <strain evidence="2">CBS 10117</strain>
    </source>
</reference>
<feature type="region of interest" description="Disordered" evidence="1">
    <location>
        <begin position="1197"/>
        <end position="1316"/>
    </location>
</feature>
<organism evidence="2 3">
    <name type="scientific">Kwoniella dejecticola CBS 10117</name>
    <dbReference type="NCBI Taxonomy" id="1296121"/>
    <lineage>
        <taxon>Eukaryota</taxon>
        <taxon>Fungi</taxon>
        <taxon>Dikarya</taxon>
        <taxon>Basidiomycota</taxon>
        <taxon>Agaricomycotina</taxon>
        <taxon>Tremellomycetes</taxon>
        <taxon>Tremellales</taxon>
        <taxon>Cryptococcaceae</taxon>
        <taxon>Kwoniella</taxon>
    </lineage>
</organism>